<reference evidence="1 2" key="1">
    <citation type="submission" date="2013-07" db="EMBL/GenBank/DDBJ databases">
        <title>Comparative Genomic and Metabolomic Analysis of Twelve Strains of Pseudoalteromonas luteoviolacea.</title>
        <authorList>
            <person name="Vynne N.G."/>
            <person name="Mansson M."/>
            <person name="Gram L."/>
        </authorList>
    </citation>
    <scope>NUCLEOTIDE SEQUENCE [LARGE SCALE GENOMIC DNA]</scope>
    <source>
        <strain evidence="1 2">H33</strain>
    </source>
</reference>
<dbReference type="AlphaFoldDB" id="A0A167B7S7"/>
<dbReference type="Proteomes" id="UP000076503">
    <property type="component" value="Unassembled WGS sequence"/>
</dbReference>
<evidence type="ECO:0000313" key="1">
    <source>
        <dbReference type="EMBL" id="KZN46234.1"/>
    </source>
</evidence>
<dbReference type="RefSeq" id="WP_231098156.1">
    <property type="nucleotide sequence ID" value="NZ_AUXZ01000119.1"/>
</dbReference>
<dbReference type="PATRIC" id="fig|1365251.3.peg.4511"/>
<dbReference type="EMBL" id="AUXZ01000119">
    <property type="protein sequence ID" value="KZN46234.1"/>
    <property type="molecule type" value="Genomic_DNA"/>
</dbReference>
<sequence length="85" mass="9793">MEQIVSALRQNPEAVEIIKANCQHYQSQAYLKKGLKRTIEHLEWVLAADNDIERICTQIMADDHIGGKFRQYPLLFKGVNSAHKE</sequence>
<proteinExistence type="predicted"/>
<protein>
    <submittedName>
        <fullName evidence="1">Uncharacterized protein</fullName>
    </submittedName>
</protein>
<accession>A0A167B7S7</accession>
<comment type="caution">
    <text evidence="1">The sequence shown here is derived from an EMBL/GenBank/DDBJ whole genome shotgun (WGS) entry which is preliminary data.</text>
</comment>
<evidence type="ECO:0000313" key="2">
    <source>
        <dbReference type="Proteomes" id="UP000076503"/>
    </source>
</evidence>
<gene>
    <name evidence="1" type="ORF">N476_03665</name>
</gene>
<organism evidence="1 2">
    <name type="scientific">Pseudoalteromonas luteoviolacea H33</name>
    <dbReference type="NCBI Taxonomy" id="1365251"/>
    <lineage>
        <taxon>Bacteria</taxon>
        <taxon>Pseudomonadati</taxon>
        <taxon>Pseudomonadota</taxon>
        <taxon>Gammaproteobacteria</taxon>
        <taxon>Alteromonadales</taxon>
        <taxon>Pseudoalteromonadaceae</taxon>
        <taxon>Pseudoalteromonas</taxon>
    </lineage>
</organism>
<name>A0A167B7S7_9GAMM</name>